<reference evidence="2" key="1">
    <citation type="journal article" date="2021" name="PeerJ">
        <title>Extensive microbial diversity within the chicken gut microbiome revealed by metagenomics and culture.</title>
        <authorList>
            <person name="Gilroy R."/>
            <person name="Ravi A."/>
            <person name="Getino M."/>
            <person name="Pursley I."/>
            <person name="Horton D.L."/>
            <person name="Alikhan N.F."/>
            <person name="Baker D."/>
            <person name="Gharbi K."/>
            <person name="Hall N."/>
            <person name="Watson M."/>
            <person name="Adriaenssens E.M."/>
            <person name="Foster-Nyarko E."/>
            <person name="Jarju S."/>
            <person name="Secka A."/>
            <person name="Antonio M."/>
            <person name="Oren A."/>
            <person name="Chaudhuri R.R."/>
            <person name="La Ragione R."/>
            <person name="Hildebrand F."/>
            <person name="Pallen M.J."/>
        </authorList>
    </citation>
    <scope>NUCLEOTIDE SEQUENCE</scope>
    <source>
        <strain evidence="2">F6-6636</strain>
    </source>
</reference>
<evidence type="ECO:0000313" key="2">
    <source>
        <dbReference type="EMBL" id="MBU3851137.1"/>
    </source>
</evidence>
<dbReference type="Proteomes" id="UP000777303">
    <property type="component" value="Unassembled WGS sequence"/>
</dbReference>
<gene>
    <name evidence="2" type="ORF">H9901_00270</name>
</gene>
<sequence>MLSMLHNWQDLIGSFIGIIGSVLAVIWQSYKDKKNSLAQTRPYIVCYQKNDAIYLKNLADYPALLIETEITFDHIL</sequence>
<evidence type="ECO:0000256" key="1">
    <source>
        <dbReference type="SAM" id="Phobius"/>
    </source>
</evidence>
<name>A0A948TIY1_9LACO</name>
<comment type="caution">
    <text evidence="2">The sequence shown here is derived from an EMBL/GenBank/DDBJ whole genome shotgun (WGS) entry which is preliminary data.</text>
</comment>
<dbReference type="EMBL" id="JAHLFS010000005">
    <property type="protein sequence ID" value="MBU3851137.1"/>
    <property type="molecule type" value="Genomic_DNA"/>
</dbReference>
<feature type="non-terminal residue" evidence="2">
    <location>
        <position position="76"/>
    </location>
</feature>
<proteinExistence type="predicted"/>
<feature type="transmembrane region" description="Helical" evidence="1">
    <location>
        <begin position="12"/>
        <end position="30"/>
    </location>
</feature>
<keyword evidence="1" id="KW-0812">Transmembrane</keyword>
<protein>
    <submittedName>
        <fullName evidence="2">Uncharacterized protein</fullName>
    </submittedName>
</protein>
<reference evidence="2" key="2">
    <citation type="submission" date="2021-04" db="EMBL/GenBank/DDBJ databases">
        <authorList>
            <person name="Gilroy R."/>
        </authorList>
    </citation>
    <scope>NUCLEOTIDE SEQUENCE</scope>
    <source>
        <strain evidence="2">F6-6636</strain>
    </source>
</reference>
<accession>A0A948TIY1</accession>
<dbReference type="AlphaFoldDB" id="A0A948TIY1"/>
<keyword evidence="1" id="KW-0472">Membrane</keyword>
<keyword evidence="1" id="KW-1133">Transmembrane helix</keyword>
<organism evidence="2 3">
    <name type="scientific">Candidatus Paralactobacillus gallistercoris</name>
    <dbReference type="NCBI Taxonomy" id="2838724"/>
    <lineage>
        <taxon>Bacteria</taxon>
        <taxon>Bacillati</taxon>
        <taxon>Bacillota</taxon>
        <taxon>Bacilli</taxon>
        <taxon>Lactobacillales</taxon>
        <taxon>Lactobacillaceae</taxon>
        <taxon>Lactobacillus</taxon>
    </lineage>
</organism>
<evidence type="ECO:0000313" key="3">
    <source>
        <dbReference type="Proteomes" id="UP000777303"/>
    </source>
</evidence>